<dbReference type="PANTHER" id="PTHR15417">
    <property type="entry name" value="PROTEIN PHOSPHATASE INHIBITOR AND DOPAMINE- AND CAMP-REGULATED NEURONAL PHOSPHOPROTEIN"/>
    <property type="match status" value="1"/>
</dbReference>
<feature type="compositionally biased region" description="Acidic residues" evidence="10">
    <location>
        <begin position="117"/>
        <end position="130"/>
    </location>
</feature>
<sequence length="197" mass="21718">MSSGAPQGMHSNLPQTNPQMEPKGRKKIQFSVAVPPSQLDPRAVEMIRRRRPTPATLFRVSDPQSPDDDPTLYQKLTGDAQPLKTKRPNPCPYIPPSMKAVQRLAQSHMQFLGSLSDSDDENEENEEGTEDTVREEPTSKEPDDYVDGGKGDEGPPSNNLETLLNHTVLEDKADTLDTADTKTDKACDKQVASVDHP</sequence>
<gene>
    <name evidence="11" type="ORF">GDO81_013167</name>
</gene>
<feature type="compositionally biased region" description="Basic and acidic residues" evidence="10">
    <location>
        <begin position="131"/>
        <end position="153"/>
    </location>
</feature>
<comment type="subcellular location">
    <subcellularLocation>
        <location evidence="2">Cytoplasm</location>
    </subcellularLocation>
</comment>
<evidence type="ECO:0000256" key="2">
    <source>
        <dbReference type="ARBA" id="ARBA00004496"/>
    </source>
</evidence>
<keyword evidence="7" id="KW-0650">Protein phosphatase inhibitor</keyword>
<evidence type="ECO:0000256" key="7">
    <source>
        <dbReference type="ARBA" id="ARBA00023272"/>
    </source>
</evidence>
<dbReference type="Pfam" id="PF05395">
    <property type="entry name" value="DARPP-32"/>
    <property type="match status" value="1"/>
</dbReference>
<comment type="caution">
    <text evidence="11">The sequence shown here is derived from an EMBL/GenBank/DDBJ whole genome shotgun (WGS) entry which is preliminary data.</text>
</comment>
<evidence type="ECO:0000256" key="1">
    <source>
        <dbReference type="ARBA" id="ARBA00002900"/>
    </source>
</evidence>
<evidence type="ECO:0000256" key="6">
    <source>
        <dbReference type="ARBA" id="ARBA00022553"/>
    </source>
</evidence>
<evidence type="ECO:0000256" key="9">
    <source>
        <dbReference type="ARBA" id="ARBA00030254"/>
    </source>
</evidence>
<dbReference type="GO" id="GO:0005737">
    <property type="term" value="C:cytoplasm"/>
    <property type="evidence" value="ECO:0007669"/>
    <property type="project" value="UniProtKB-SubCell"/>
</dbReference>
<keyword evidence="12" id="KW-1185">Reference proteome</keyword>
<accession>A0AAV7B317</accession>
<comment type="function">
    <text evidence="1">Inhibitor of protein-phosphatase 1.</text>
</comment>
<dbReference type="AlphaFoldDB" id="A0AAV7B317"/>
<proteinExistence type="inferred from homology"/>
<dbReference type="GO" id="GO:0004864">
    <property type="term" value="F:protein phosphatase inhibitor activity"/>
    <property type="evidence" value="ECO:0007669"/>
    <property type="project" value="UniProtKB-KW"/>
</dbReference>
<feature type="compositionally biased region" description="Basic and acidic residues" evidence="10">
    <location>
        <begin position="175"/>
        <end position="188"/>
    </location>
</feature>
<evidence type="ECO:0000256" key="3">
    <source>
        <dbReference type="ARBA" id="ARBA00007775"/>
    </source>
</evidence>
<protein>
    <recommendedName>
        <fullName evidence="4">Protein phosphatase 1 regulatory subunit 1B</fullName>
    </recommendedName>
    <alternativeName>
        <fullName evidence="8">DARPP-32</fullName>
    </alternativeName>
    <alternativeName>
        <fullName evidence="9">Dopamine- and cAMP-regulated neuronal phosphoprotein</fullName>
    </alternativeName>
</protein>
<evidence type="ECO:0000256" key="5">
    <source>
        <dbReference type="ARBA" id="ARBA00022490"/>
    </source>
</evidence>
<dbReference type="PANTHER" id="PTHR15417:SF2">
    <property type="entry name" value="PROTEIN PHOSPHATASE 1 REGULATORY SUBUNIT 1B"/>
    <property type="match status" value="1"/>
</dbReference>
<keyword evidence="6" id="KW-0597">Phosphoprotein</keyword>
<evidence type="ECO:0000313" key="11">
    <source>
        <dbReference type="EMBL" id="KAG8566285.1"/>
    </source>
</evidence>
<feature type="region of interest" description="Disordered" evidence="10">
    <location>
        <begin position="175"/>
        <end position="197"/>
    </location>
</feature>
<name>A0AAV7B317_ENGPU</name>
<evidence type="ECO:0000256" key="8">
    <source>
        <dbReference type="ARBA" id="ARBA00029874"/>
    </source>
</evidence>
<organism evidence="11 12">
    <name type="scientific">Engystomops pustulosus</name>
    <name type="common">Tungara frog</name>
    <name type="synonym">Physalaemus pustulosus</name>
    <dbReference type="NCBI Taxonomy" id="76066"/>
    <lineage>
        <taxon>Eukaryota</taxon>
        <taxon>Metazoa</taxon>
        <taxon>Chordata</taxon>
        <taxon>Craniata</taxon>
        <taxon>Vertebrata</taxon>
        <taxon>Euteleostomi</taxon>
        <taxon>Amphibia</taxon>
        <taxon>Batrachia</taxon>
        <taxon>Anura</taxon>
        <taxon>Neobatrachia</taxon>
        <taxon>Hyloidea</taxon>
        <taxon>Leptodactylidae</taxon>
        <taxon>Leiuperinae</taxon>
        <taxon>Engystomops</taxon>
    </lineage>
</organism>
<keyword evidence="5" id="KW-0963">Cytoplasm</keyword>
<feature type="compositionally biased region" description="Polar residues" evidence="10">
    <location>
        <begin position="1"/>
        <end position="19"/>
    </location>
</feature>
<evidence type="ECO:0000256" key="4">
    <source>
        <dbReference type="ARBA" id="ARBA00020090"/>
    </source>
</evidence>
<evidence type="ECO:0000256" key="10">
    <source>
        <dbReference type="SAM" id="MobiDB-lite"/>
    </source>
</evidence>
<dbReference type="InterPro" id="IPR008466">
    <property type="entry name" value="PPP1R1A/B/C"/>
</dbReference>
<dbReference type="Proteomes" id="UP000824782">
    <property type="component" value="Unassembled WGS sequence"/>
</dbReference>
<feature type="region of interest" description="Disordered" evidence="10">
    <location>
        <begin position="1"/>
        <end position="161"/>
    </location>
</feature>
<comment type="similarity">
    <text evidence="3">Belongs to the protein phosphatase inhibitor 1 family.</text>
</comment>
<dbReference type="EMBL" id="WNYA01000006">
    <property type="protein sequence ID" value="KAG8566285.1"/>
    <property type="molecule type" value="Genomic_DNA"/>
</dbReference>
<reference evidence="11" key="1">
    <citation type="thesis" date="2020" institute="ProQuest LLC" country="789 East Eisenhower Parkway, Ann Arbor, MI, USA">
        <title>Comparative Genomics and Chromosome Evolution.</title>
        <authorList>
            <person name="Mudd A.B."/>
        </authorList>
    </citation>
    <scope>NUCLEOTIDE SEQUENCE</scope>
    <source>
        <strain evidence="11">237g6f4</strain>
        <tissue evidence="11">Blood</tissue>
    </source>
</reference>
<evidence type="ECO:0000313" key="12">
    <source>
        <dbReference type="Proteomes" id="UP000824782"/>
    </source>
</evidence>
<dbReference type="GO" id="GO:0035556">
    <property type="term" value="P:intracellular signal transduction"/>
    <property type="evidence" value="ECO:0007669"/>
    <property type="project" value="TreeGrafter"/>
</dbReference>